<sequence length="197" mass="20980">MGVCVSPIRLDHVGDQRLKLERIGNATARGKRAASKAPATSHLNVKLASIWRHPTSSKIEDRRSKIPHPASRKSSGGIDIHIIRPLRQAAEAMSIKLRAGRDAGDDGQPHRHHRHGTITITITTTTITTISNGISITISASSRCTKSSRPGSKGAAEPELISNYTLHSPGELGQRLGLRLGLGLGLKTVLVSGHGAE</sequence>
<keyword evidence="3" id="KW-1185">Reference proteome</keyword>
<gene>
    <name evidence="2" type="primary">Dsec\GM24451</name>
    <name evidence="2" type="ORF">Dsec_GM24451</name>
</gene>
<evidence type="ECO:0000313" key="3">
    <source>
        <dbReference type="Proteomes" id="UP000001292"/>
    </source>
</evidence>
<name>B4HIM7_DROSE</name>
<dbReference type="EMBL" id="CH480815">
    <property type="protein sequence ID" value="EDW41657.1"/>
    <property type="molecule type" value="Genomic_DNA"/>
</dbReference>
<evidence type="ECO:0000313" key="2">
    <source>
        <dbReference type="EMBL" id="EDW41657.1"/>
    </source>
</evidence>
<protein>
    <submittedName>
        <fullName evidence="2">GM24451</fullName>
    </submittedName>
</protein>
<proteinExistence type="predicted"/>
<dbReference type="OMA" id="GHWGLVE"/>
<evidence type="ECO:0000256" key="1">
    <source>
        <dbReference type="SAM" id="MobiDB-lite"/>
    </source>
</evidence>
<dbReference type="HOGENOM" id="CLU_1385503_0_0_1"/>
<organism evidence="3">
    <name type="scientific">Drosophila sechellia</name>
    <name type="common">Fruit fly</name>
    <dbReference type="NCBI Taxonomy" id="7238"/>
    <lineage>
        <taxon>Eukaryota</taxon>
        <taxon>Metazoa</taxon>
        <taxon>Ecdysozoa</taxon>
        <taxon>Arthropoda</taxon>
        <taxon>Hexapoda</taxon>
        <taxon>Insecta</taxon>
        <taxon>Pterygota</taxon>
        <taxon>Neoptera</taxon>
        <taxon>Endopterygota</taxon>
        <taxon>Diptera</taxon>
        <taxon>Brachycera</taxon>
        <taxon>Muscomorpha</taxon>
        <taxon>Ephydroidea</taxon>
        <taxon>Drosophilidae</taxon>
        <taxon>Drosophila</taxon>
        <taxon>Sophophora</taxon>
    </lineage>
</organism>
<accession>B4HIM7</accession>
<dbReference type="AlphaFoldDB" id="B4HIM7"/>
<feature type="region of interest" description="Disordered" evidence="1">
    <location>
        <begin position="54"/>
        <end position="76"/>
    </location>
</feature>
<dbReference type="Proteomes" id="UP000001292">
    <property type="component" value="Unassembled WGS sequence"/>
</dbReference>
<reference evidence="2 3" key="1">
    <citation type="journal article" date="2007" name="Nature">
        <title>Evolution of genes and genomes on the Drosophila phylogeny.</title>
        <authorList>
            <consortium name="Drosophila 12 Genomes Consortium"/>
            <person name="Clark A.G."/>
            <person name="Eisen M.B."/>
            <person name="Smith D.R."/>
            <person name="Bergman C.M."/>
            <person name="Oliver B."/>
            <person name="Markow T.A."/>
            <person name="Kaufman T.C."/>
            <person name="Kellis M."/>
            <person name="Gelbart W."/>
            <person name="Iyer V.N."/>
            <person name="Pollard D.A."/>
            <person name="Sackton T.B."/>
            <person name="Larracuente A.M."/>
            <person name="Singh N.D."/>
            <person name="Abad J.P."/>
            <person name="Abt D.N."/>
            <person name="Adryan B."/>
            <person name="Aguade M."/>
            <person name="Akashi H."/>
            <person name="Anderson W.W."/>
            <person name="Aquadro C.F."/>
            <person name="Ardell D.H."/>
            <person name="Arguello R."/>
            <person name="Artieri C.G."/>
            <person name="Barbash D.A."/>
            <person name="Barker D."/>
            <person name="Barsanti P."/>
            <person name="Batterham P."/>
            <person name="Batzoglou S."/>
            <person name="Begun D."/>
            <person name="Bhutkar A."/>
            <person name="Blanco E."/>
            <person name="Bosak S.A."/>
            <person name="Bradley R.K."/>
            <person name="Brand A.D."/>
            <person name="Brent M.R."/>
            <person name="Brooks A.N."/>
            <person name="Brown R.H."/>
            <person name="Butlin R.K."/>
            <person name="Caggese C."/>
            <person name="Calvi B.R."/>
            <person name="Bernardo de Carvalho A."/>
            <person name="Caspi A."/>
            <person name="Castrezana S."/>
            <person name="Celniker S.E."/>
            <person name="Chang J.L."/>
            <person name="Chapple C."/>
            <person name="Chatterji S."/>
            <person name="Chinwalla A."/>
            <person name="Civetta A."/>
            <person name="Clifton S.W."/>
            <person name="Comeron J.M."/>
            <person name="Costello J.C."/>
            <person name="Coyne J.A."/>
            <person name="Daub J."/>
            <person name="David R.G."/>
            <person name="Delcher A.L."/>
            <person name="Delehaunty K."/>
            <person name="Do C.B."/>
            <person name="Ebling H."/>
            <person name="Edwards K."/>
            <person name="Eickbush T."/>
            <person name="Evans J.D."/>
            <person name="Filipski A."/>
            <person name="Findeiss S."/>
            <person name="Freyhult E."/>
            <person name="Fulton L."/>
            <person name="Fulton R."/>
            <person name="Garcia A.C."/>
            <person name="Gardiner A."/>
            <person name="Garfield D.A."/>
            <person name="Garvin B.E."/>
            <person name="Gibson G."/>
            <person name="Gilbert D."/>
            <person name="Gnerre S."/>
            <person name="Godfrey J."/>
            <person name="Good R."/>
            <person name="Gotea V."/>
            <person name="Gravely B."/>
            <person name="Greenberg A.J."/>
            <person name="Griffiths-Jones S."/>
            <person name="Gross S."/>
            <person name="Guigo R."/>
            <person name="Gustafson E.A."/>
            <person name="Haerty W."/>
            <person name="Hahn M.W."/>
            <person name="Halligan D.L."/>
            <person name="Halpern A.L."/>
            <person name="Halter G.M."/>
            <person name="Han M.V."/>
            <person name="Heger A."/>
            <person name="Hillier L."/>
            <person name="Hinrichs A.S."/>
            <person name="Holmes I."/>
            <person name="Hoskins R.A."/>
            <person name="Hubisz M.J."/>
            <person name="Hultmark D."/>
            <person name="Huntley M.A."/>
            <person name="Jaffe D.B."/>
            <person name="Jagadeeshan S."/>
            <person name="Jeck W.R."/>
            <person name="Johnson J."/>
            <person name="Jones C.D."/>
            <person name="Jordan W.C."/>
            <person name="Karpen G.H."/>
            <person name="Kataoka E."/>
            <person name="Keightley P.D."/>
            <person name="Kheradpour P."/>
            <person name="Kirkness E.F."/>
            <person name="Koerich L.B."/>
            <person name="Kristiansen K."/>
            <person name="Kudrna D."/>
            <person name="Kulathinal R.J."/>
            <person name="Kumar S."/>
            <person name="Kwok R."/>
            <person name="Lander E."/>
            <person name="Langley C.H."/>
            <person name="Lapoint R."/>
            <person name="Lazzaro B.P."/>
            <person name="Lee S.J."/>
            <person name="Levesque L."/>
            <person name="Li R."/>
            <person name="Lin C.F."/>
            <person name="Lin M.F."/>
            <person name="Lindblad-Toh K."/>
            <person name="Llopart A."/>
            <person name="Long M."/>
            <person name="Low L."/>
            <person name="Lozovsky E."/>
            <person name="Lu J."/>
            <person name="Luo M."/>
            <person name="Machado C.A."/>
            <person name="Makalowski W."/>
            <person name="Marzo M."/>
            <person name="Matsuda M."/>
            <person name="Matzkin L."/>
            <person name="McAllister B."/>
            <person name="McBride C.S."/>
            <person name="McKernan B."/>
            <person name="McKernan K."/>
            <person name="Mendez-Lago M."/>
            <person name="Minx P."/>
            <person name="Mollenhauer M.U."/>
            <person name="Montooth K."/>
            <person name="Mount S.M."/>
            <person name="Mu X."/>
            <person name="Myers E."/>
            <person name="Negre B."/>
            <person name="Newfeld S."/>
            <person name="Nielsen R."/>
            <person name="Noor M.A."/>
            <person name="O'Grady P."/>
            <person name="Pachter L."/>
            <person name="Papaceit M."/>
            <person name="Parisi M.J."/>
            <person name="Parisi M."/>
            <person name="Parts L."/>
            <person name="Pedersen J.S."/>
            <person name="Pesole G."/>
            <person name="Phillippy A.M."/>
            <person name="Ponting C.P."/>
            <person name="Pop M."/>
            <person name="Porcelli D."/>
            <person name="Powell J.R."/>
            <person name="Prohaska S."/>
            <person name="Pruitt K."/>
            <person name="Puig M."/>
            <person name="Quesneville H."/>
            <person name="Ram K.R."/>
            <person name="Rand D."/>
            <person name="Rasmussen M.D."/>
            <person name="Reed L.K."/>
            <person name="Reenan R."/>
            <person name="Reily A."/>
            <person name="Remington K.A."/>
            <person name="Rieger T.T."/>
            <person name="Ritchie M.G."/>
            <person name="Robin C."/>
            <person name="Rogers Y.H."/>
            <person name="Rohde C."/>
            <person name="Rozas J."/>
            <person name="Rubenfield M.J."/>
            <person name="Ruiz A."/>
            <person name="Russo S."/>
            <person name="Salzberg S.L."/>
            <person name="Sanchez-Gracia A."/>
            <person name="Saranga D.J."/>
            <person name="Sato H."/>
            <person name="Schaeffer S.W."/>
            <person name="Schatz M.C."/>
            <person name="Schlenke T."/>
            <person name="Schwartz R."/>
            <person name="Segarra C."/>
            <person name="Singh R.S."/>
            <person name="Sirot L."/>
            <person name="Sirota M."/>
            <person name="Sisneros N.B."/>
            <person name="Smith C.D."/>
            <person name="Smith T.F."/>
            <person name="Spieth J."/>
            <person name="Stage D.E."/>
            <person name="Stark A."/>
            <person name="Stephan W."/>
            <person name="Strausberg R.L."/>
            <person name="Strempel S."/>
            <person name="Sturgill D."/>
            <person name="Sutton G."/>
            <person name="Sutton G.G."/>
            <person name="Tao W."/>
            <person name="Teichmann S."/>
            <person name="Tobari Y.N."/>
            <person name="Tomimura Y."/>
            <person name="Tsolas J.M."/>
            <person name="Valente V.L."/>
            <person name="Venter E."/>
            <person name="Venter J.C."/>
            <person name="Vicario S."/>
            <person name="Vieira F.G."/>
            <person name="Vilella A.J."/>
            <person name="Villasante A."/>
            <person name="Walenz B."/>
            <person name="Wang J."/>
            <person name="Wasserman M."/>
            <person name="Watts T."/>
            <person name="Wilson D."/>
            <person name="Wilson R.K."/>
            <person name="Wing R.A."/>
            <person name="Wolfner M.F."/>
            <person name="Wong A."/>
            <person name="Wong G.K."/>
            <person name="Wu C.I."/>
            <person name="Wu G."/>
            <person name="Yamamoto D."/>
            <person name="Yang H.P."/>
            <person name="Yang S.P."/>
            <person name="Yorke J.A."/>
            <person name="Yoshida K."/>
            <person name="Zdobnov E."/>
            <person name="Zhang P."/>
            <person name="Zhang Y."/>
            <person name="Zimin A.V."/>
            <person name="Baldwin J."/>
            <person name="Abdouelleil A."/>
            <person name="Abdulkadir J."/>
            <person name="Abebe A."/>
            <person name="Abera B."/>
            <person name="Abreu J."/>
            <person name="Acer S.C."/>
            <person name="Aftuck L."/>
            <person name="Alexander A."/>
            <person name="An P."/>
            <person name="Anderson E."/>
            <person name="Anderson S."/>
            <person name="Arachi H."/>
            <person name="Azer M."/>
            <person name="Bachantsang P."/>
            <person name="Barry A."/>
            <person name="Bayul T."/>
            <person name="Berlin A."/>
            <person name="Bessette D."/>
            <person name="Bloom T."/>
            <person name="Blye J."/>
            <person name="Boguslavskiy L."/>
            <person name="Bonnet C."/>
            <person name="Boukhgalter B."/>
            <person name="Bourzgui I."/>
            <person name="Brown A."/>
            <person name="Cahill P."/>
            <person name="Channer S."/>
            <person name="Cheshatsang Y."/>
            <person name="Chuda L."/>
            <person name="Citroen M."/>
            <person name="Collymore A."/>
            <person name="Cooke P."/>
            <person name="Costello M."/>
            <person name="D'Aco K."/>
            <person name="Daza R."/>
            <person name="De Haan G."/>
            <person name="DeGray S."/>
            <person name="DeMaso C."/>
            <person name="Dhargay N."/>
            <person name="Dooley K."/>
            <person name="Dooley E."/>
            <person name="Doricent M."/>
            <person name="Dorje P."/>
            <person name="Dorjee K."/>
            <person name="Dupes A."/>
            <person name="Elong R."/>
            <person name="Falk J."/>
            <person name="Farina A."/>
            <person name="Faro S."/>
            <person name="Ferguson D."/>
            <person name="Fisher S."/>
            <person name="Foley C.D."/>
            <person name="Franke A."/>
            <person name="Friedrich D."/>
            <person name="Gadbois L."/>
            <person name="Gearin G."/>
            <person name="Gearin C.R."/>
            <person name="Giannoukos G."/>
            <person name="Goode T."/>
            <person name="Graham J."/>
            <person name="Grandbois E."/>
            <person name="Grewal S."/>
            <person name="Gyaltsen K."/>
            <person name="Hafez N."/>
            <person name="Hagos B."/>
            <person name="Hall J."/>
            <person name="Henson C."/>
            <person name="Hollinger A."/>
            <person name="Honan T."/>
            <person name="Huard M.D."/>
            <person name="Hughes L."/>
            <person name="Hurhula B."/>
            <person name="Husby M.E."/>
            <person name="Kamat A."/>
            <person name="Kanga B."/>
            <person name="Kashin S."/>
            <person name="Khazanovich D."/>
            <person name="Kisner P."/>
            <person name="Lance K."/>
            <person name="Lara M."/>
            <person name="Lee W."/>
            <person name="Lennon N."/>
            <person name="Letendre F."/>
            <person name="LeVine R."/>
            <person name="Lipovsky A."/>
            <person name="Liu X."/>
            <person name="Liu J."/>
            <person name="Liu S."/>
            <person name="Lokyitsang T."/>
            <person name="Lokyitsang Y."/>
            <person name="Lubonja R."/>
            <person name="Lui A."/>
            <person name="MacDonald P."/>
            <person name="Magnisalis V."/>
            <person name="Maru K."/>
            <person name="Matthews C."/>
            <person name="McCusker W."/>
            <person name="McDonough S."/>
            <person name="Mehta T."/>
            <person name="Meldrim J."/>
            <person name="Meneus L."/>
            <person name="Mihai O."/>
            <person name="Mihalev A."/>
            <person name="Mihova T."/>
            <person name="Mittelman R."/>
            <person name="Mlenga V."/>
            <person name="Montmayeur A."/>
            <person name="Mulrain L."/>
            <person name="Navidi A."/>
            <person name="Naylor J."/>
            <person name="Negash T."/>
            <person name="Nguyen T."/>
            <person name="Nguyen N."/>
            <person name="Nicol R."/>
            <person name="Norbu C."/>
            <person name="Norbu N."/>
            <person name="Novod N."/>
            <person name="O'Neill B."/>
            <person name="Osman S."/>
            <person name="Markiewicz E."/>
            <person name="Oyono O.L."/>
            <person name="Patti C."/>
            <person name="Phunkhang P."/>
            <person name="Pierre F."/>
            <person name="Priest M."/>
            <person name="Raghuraman S."/>
            <person name="Rege F."/>
            <person name="Reyes R."/>
            <person name="Rise C."/>
            <person name="Rogov P."/>
            <person name="Ross K."/>
            <person name="Ryan E."/>
            <person name="Settipalli S."/>
            <person name="Shea T."/>
            <person name="Sherpa N."/>
            <person name="Shi L."/>
            <person name="Shih D."/>
            <person name="Sparrow T."/>
            <person name="Spaulding J."/>
            <person name="Stalker J."/>
            <person name="Stange-Thomann N."/>
            <person name="Stavropoulos S."/>
            <person name="Stone C."/>
            <person name="Strader C."/>
            <person name="Tesfaye S."/>
            <person name="Thomson T."/>
            <person name="Thoulutsang Y."/>
            <person name="Thoulutsang D."/>
            <person name="Topham K."/>
            <person name="Topping I."/>
            <person name="Tsamla T."/>
            <person name="Vassiliev H."/>
            <person name="Vo A."/>
            <person name="Wangchuk T."/>
            <person name="Wangdi T."/>
            <person name="Weiand M."/>
            <person name="Wilkinson J."/>
            <person name="Wilson A."/>
            <person name="Yadav S."/>
            <person name="Young G."/>
            <person name="Yu Q."/>
            <person name="Zembek L."/>
            <person name="Zhong D."/>
            <person name="Zimmer A."/>
            <person name="Zwirko Z."/>
            <person name="Jaffe D.B."/>
            <person name="Alvarez P."/>
            <person name="Brockman W."/>
            <person name="Butler J."/>
            <person name="Chin C."/>
            <person name="Gnerre S."/>
            <person name="Grabherr M."/>
            <person name="Kleber M."/>
            <person name="Mauceli E."/>
            <person name="MacCallum I."/>
        </authorList>
    </citation>
    <scope>NUCLEOTIDE SEQUENCE [LARGE SCALE GENOMIC DNA]</scope>
    <source>
        <strain evidence="3">Rob3c / Tucson 14021-0248.25</strain>
    </source>
</reference>